<evidence type="ECO:0000313" key="3">
    <source>
        <dbReference type="EMBL" id="APD91568.1"/>
    </source>
</evidence>
<proteinExistence type="predicted"/>
<protein>
    <recommendedName>
        <fullName evidence="2">DUF1206 domain-containing protein</fullName>
    </recommendedName>
</protein>
<feature type="transmembrane region" description="Helical" evidence="1">
    <location>
        <begin position="59"/>
        <end position="78"/>
    </location>
</feature>
<feature type="domain" description="DUF1206" evidence="2">
    <location>
        <begin position="14"/>
        <end position="79"/>
    </location>
</feature>
<feature type="transmembrane region" description="Helical" evidence="1">
    <location>
        <begin position="197"/>
        <end position="218"/>
    </location>
</feature>
<feature type="transmembrane region" description="Helical" evidence="1">
    <location>
        <begin position="142"/>
        <end position="164"/>
    </location>
</feature>
<keyword evidence="1" id="KW-0812">Transmembrane</keyword>
<accession>A0AAC9JD97</accession>
<dbReference type="RefSeq" id="WP_071960295.1">
    <property type="nucleotide sequence ID" value="NZ_CP018024.1"/>
</dbReference>
<name>A0AAC9JD97_9ALTE</name>
<feature type="transmembrane region" description="Helical" evidence="1">
    <location>
        <begin position="238"/>
        <end position="259"/>
    </location>
</feature>
<sequence length="267" mass="29354">MKSSSKWKKATAKAGYSAKTVMYIMLGAFILTSVLNTMGREKASQSHVFITLKQQPLGQVFLGILVLGLACYASWRWLQIFITDKSTDDSFFIYMINKVFFFVSGAFYFIAAYAGGKTLLALKSSSSSQGSGKKVSEFLMQYEWGLVLVAAIGLCILIFAIVQFKHAYTTDFLKKFSLPALSQRIEKSVTVTGRLGYTARGVVYSLVGSFFILAAFLSNPSEAGGLQKALETLMQQPFGPYLIAAVGAGFIMFGLYCALEAKYRKID</sequence>
<dbReference type="Pfam" id="PF06724">
    <property type="entry name" value="DUF1206"/>
    <property type="match status" value="3"/>
</dbReference>
<organism evidence="3 4">
    <name type="scientific">Alteromonas mediterranea</name>
    <dbReference type="NCBI Taxonomy" id="314275"/>
    <lineage>
        <taxon>Bacteria</taxon>
        <taxon>Pseudomonadati</taxon>
        <taxon>Pseudomonadota</taxon>
        <taxon>Gammaproteobacteria</taxon>
        <taxon>Alteromonadales</taxon>
        <taxon>Alteromonadaceae</taxon>
        <taxon>Alteromonas/Salinimonas group</taxon>
        <taxon>Alteromonas</taxon>
    </lineage>
</organism>
<dbReference type="InterPro" id="IPR009597">
    <property type="entry name" value="DUF1206"/>
</dbReference>
<dbReference type="Proteomes" id="UP000182101">
    <property type="component" value="Chromosome"/>
</dbReference>
<evidence type="ECO:0000313" key="4">
    <source>
        <dbReference type="Proteomes" id="UP000182101"/>
    </source>
</evidence>
<feature type="transmembrane region" description="Helical" evidence="1">
    <location>
        <begin position="99"/>
        <end position="122"/>
    </location>
</feature>
<evidence type="ECO:0000256" key="1">
    <source>
        <dbReference type="SAM" id="Phobius"/>
    </source>
</evidence>
<dbReference type="AlphaFoldDB" id="A0AAC9JD97"/>
<dbReference type="EMBL" id="CP018024">
    <property type="protein sequence ID" value="APD91568.1"/>
    <property type="molecule type" value="Genomic_DNA"/>
</dbReference>
<evidence type="ECO:0000259" key="2">
    <source>
        <dbReference type="Pfam" id="PF06724"/>
    </source>
</evidence>
<feature type="transmembrane region" description="Helical" evidence="1">
    <location>
        <begin position="21"/>
        <end position="39"/>
    </location>
</feature>
<reference evidence="3 4" key="1">
    <citation type="submission" date="2016-11" db="EMBL/GenBank/DDBJ databases">
        <title>Networking in microbes: conjugative elements and plasmids in the genus Alteromonas.</title>
        <authorList>
            <person name="Lopez-Perez M."/>
            <person name="Ramon-Marco N."/>
            <person name="Rodriguez-Valera F."/>
        </authorList>
    </citation>
    <scope>NUCLEOTIDE SEQUENCE [LARGE SCALE GENOMIC DNA]</scope>
    <source>
        <strain evidence="3 4">CP48</strain>
    </source>
</reference>
<keyword evidence="1" id="KW-0472">Membrane</keyword>
<keyword evidence="1" id="KW-1133">Transmembrane helix</keyword>
<gene>
    <name evidence="3" type="ORF">BM524_18185</name>
</gene>
<feature type="domain" description="DUF1206" evidence="2">
    <location>
        <begin position="101"/>
        <end position="169"/>
    </location>
</feature>
<feature type="domain" description="DUF1206" evidence="2">
    <location>
        <begin position="195"/>
        <end position="264"/>
    </location>
</feature>